<keyword evidence="4" id="KW-1185">Reference proteome</keyword>
<feature type="coiled-coil region" evidence="1">
    <location>
        <begin position="28"/>
        <end position="55"/>
    </location>
</feature>
<gene>
    <name evidence="3" type="ORF">Pcinc_019581</name>
</gene>
<feature type="compositionally biased region" description="Low complexity" evidence="2">
    <location>
        <begin position="286"/>
        <end position="300"/>
    </location>
</feature>
<dbReference type="Proteomes" id="UP001286313">
    <property type="component" value="Unassembled WGS sequence"/>
</dbReference>
<evidence type="ECO:0000256" key="1">
    <source>
        <dbReference type="SAM" id="Coils"/>
    </source>
</evidence>
<feature type="compositionally biased region" description="Acidic residues" evidence="2">
    <location>
        <begin position="182"/>
        <end position="194"/>
    </location>
</feature>
<feature type="compositionally biased region" description="Polar residues" evidence="2">
    <location>
        <begin position="228"/>
        <end position="248"/>
    </location>
</feature>
<evidence type="ECO:0000256" key="2">
    <source>
        <dbReference type="SAM" id="MobiDB-lite"/>
    </source>
</evidence>
<dbReference type="EMBL" id="JAWQEG010001953">
    <property type="protein sequence ID" value="KAK3875532.1"/>
    <property type="molecule type" value="Genomic_DNA"/>
</dbReference>
<dbReference type="GO" id="GO:0005874">
    <property type="term" value="C:microtubule"/>
    <property type="evidence" value="ECO:0007669"/>
    <property type="project" value="InterPro"/>
</dbReference>
<name>A0AAE1FJS5_PETCI</name>
<feature type="compositionally biased region" description="Polar residues" evidence="2">
    <location>
        <begin position="572"/>
        <end position="589"/>
    </location>
</feature>
<feature type="region of interest" description="Disordered" evidence="2">
    <location>
        <begin position="62"/>
        <end position="87"/>
    </location>
</feature>
<dbReference type="Pfam" id="PF16006">
    <property type="entry name" value="NUSAP"/>
    <property type="match status" value="1"/>
</dbReference>
<feature type="compositionally biased region" description="Basic and acidic residues" evidence="2">
    <location>
        <begin position="489"/>
        <end position="498"/>
    </location>
</feature>
<feature type="region of interest" description="Disordered" evidence="2">
    <location>
        <begin position="338"/>
        <end position="357"/>
    </location>
</feature>
<proteinExistence type="predicted"/>
<dbReference type="GO" id="GO:0040001">
    <property type="term" value="P:establishment of mitotic spindle localization"/>
    <property type="evidence" value="ECO:0007669"/>
    <property type="project" value="InterPro"/>
</dbReference>
<organism evidence="3 4">
    <name type="scientific">Petrolisthes cinctipes</name>
    <name type="common">Flat porcelain crab</name>
    <dbReference type="NCBI Taxonomy" id="88211"/>
    <lineage>
        <taxon>Eukaryota</taxon>
        <taxon>Metazoa</taxon>
        <taxon>Ecdysozoa</taxon>
        <taxon>Arthropoda</taxon>
        <taxon>Crustacea</taxon>
        <taxon>Multicrustacea</taxon>
        <taxon>Malacostraca</taxon>
        <taxon>Eumalacostraca</taxon>
        <taxon>Eucarida</taxon>
        <taxon>Decapoda</taxon>
        <taxon>Pleocyemata</taxon>
        <taxon>Anomura</taxon>
        <taxon>Galatheoidea</taxon>
        <taxon>Porcellanidae</taxon>
        <taxon>Petrolisthes</taxon>
    </lineage>
</organism>
<accession>A0AAE1FJS5</accession>
<dbReference type="InterPro" id="IPR026756">
    <property type="entry name" value="NuSAP"/>
</dbReference>
<evidence type="ECO:0008006" key="5">
    <source>
        <dbReference type="Google" id="ProtNLM"/>
    </source>
</evidence>
<dbReference type="AlphaFoldDB" id="A0AAE1FJS5"/>
<feature type="compositionally biased region" description="Polar residues" evidence="2">
    <location>
        <begin position="499"/>
        <end position="532"/>
    </location>
</feature>
<keyword evidence="1" id="KW-0175">Coiled coil</keyword>
<sequence length="688" mass="76148">METEVYTEEALRGQKYTELLKIAKKLGIKSRRMKAEKLKETILQHQEELSLQREAEAVASEVASAAEVTNDMDGGPIKPTQSEDDEELLTDVTCPDILLVEDIATKDELPQAEQEATCMNPEQGENVTVRGRKKRRRNGTYEVAREEEQNTVGDTESRPKRRKTSTFDVPKKDEQTPANSLDADDMTVDTESTVEETLKNPKRHKTSTFDVIEDDSLTAAEPKYPPSIIQSTSEGDASQQQQRRTSTFDIAKEDEPTPAKSQANVDIAKTEQNSSELNLLVETLSRRSSGSAKSSVSTSRKSMRNKAGVVENEKIDKPPAKTPRRVIFNTSKIMSVSKQTQEKISTPASVRRSQAGMAVDVNRKSTGIPRGAKIVKPIFTVGRNDTTNKSSSGESSTKVPRFVSSARKVPNFAKIHERAFKRMEALDDYVDKKRKLTGSSMKKPQVAPEKVFQPSVTSVKNLQFNFVSSRSPNRVPVFSKPKTPGTENSEVKSRESVSARKSTASRLTVQARKSTVALRSTNNPEKSTQATLRKSRGPALKSPSTLGKPTNPPKQSPATLKKPGVPTRKSPRTTSASTTSHPKSPQVTQHLKENLIPAHPPLESQPSAESKAGEAKHTSKIPRSKSGYVPHKGPLRPYGNREALKKLAEKKPAVKSSREIRENQKRILKGVRFNKRFELQMANRGINL</sequence>
<feature type="compositionally biased region" description="Polar residues" evidence="2">
    <location>
        <begin position="338"/>
        <end position="352"/>
    </location>
</feature>
<feature type="compositionally biased region" description="Polar residues" evidence="2">
    <location>
        <begin position="259"/>
        <end position="277"/>
    </location>
</feature>
<evidence type="ECO:0000313" key="3">
    <source>
        <dbReference type="EMBL" id="KAK3875532.1"/>
    </source>
</evidence>
<dbReference type="GO" id="GO:0000281">
    <property type="term" value="P:mitotic cytokinesis"/>
    <property type="evidence" value="ECO:0007669"/>
    <property type="project" value="InterPro"/>
</dbReference>
<feature type="region of interest" description="Disordered" evidence="2">
    <location>
        <begin position="471"/>
        <end position="663"/>
    </location>
</feature>
<evidence type="ECO:0000313" key="4">
    <source>
        <dbReference type="Proteomes" id="UP001286313"/>
    </source>
</evidence>
<feature type="region of interest" description="Disordered" evidence="2">
    <location>
        <begin position="126"/>
        <end position="324"/>
    </location>
</feature>
<dbReference type="GO" id="GO:0005819">
    <property type="term" value="C:spindle"/>
    <property type="evidence" value="ECO:0007669"/>
    <property type="project" value="InterPro"/>
</dbReference>
<reference evidence="3" key="1">
    <citation type="submission" date="2023-10" db="EMBL/GenBank/DDBJ databases">
        <title>Genome assemblies of two species of porcelain crab, Petrolisthes cinctipes and Petrolisthes manimaculis (Anomura: Porcellanidae).</title>
        <authorList>
            <person name="Angst P."/>
        </authorList>
    </citation>
    <scope>NUCLEOTIDE SEQUENCE</scope>
    <source>
        <strain evidence="3">PB745_01</strain>
        <tissue evidence="3">Gill</tissue>
    </source>
</reference>
<comment type="caution">
    <text evidence="3">The sequence shown here is derived from an EMBL/GenBank/DDBJ whole genome shotgun (WGS) entry which is preliminary data.</text>
</comment>
<protein>
    <recommendedName>
        <fullName evidence="5">Nucleolar and spindle-associated protein 1</fullName>
    </recommendedName>
</protein>
<feature type="compositionally biased region" description="Basic and acidic residues" evidence="2">
    <location>
        <begin position="642"/>
        <end position="663"/>
    </location>
</feature>